<evidence type="ECO:0000313" key="2">
    <source>
        <dbReference type="EMBL" id="GAA1963544.1"/>
    </source>
</evidence>
<reference evidence="3" key="1">
    <citation type="journal article" date="2019" name="Int. J. Syst. Evol. Microbiol.">
        <title>The Global Catalogue of Microorganisms (GCM) 10K type strain sequencing project: providing services to taxonomists for standard genome sequencing and annotation.</title>
        <authorList>
            <consortium name="The Broad Institute Genomics Platform"/>
            <consortium name="The Broad Institute Genome Sequencing Center for Infectious Disease"/>
            <person name="Wu L."/>
            <person name="Ma J."/>
        </authorList>
    </citation>
    <scope>NUCLEOTIDE SEQUENCE [LARGE SCALE GENOMIC DNA]</scope>
    <source>
        <strain evidence="3">JCM 14901</strain>
    </source>
</reference>
<dbReference type="EMBL" id="BAAAOG010000006">
    <property type="protein sequence ID" value="GAA1963544.1"/>
    <property type="molecule type" value="Genomic_DNA"/>
</dbReference>
<organism evidence="2 3">
    <name type="scientific">Microbacterium deminutum</name>
    <dbReference type="NCBI Taxonomy" id="344164"/>
    <lineage>
        <taxon>Bacteria</taxon>
        <taxon>Bacillati</taxon>
        <taxon>Actinomycetota</taxon>
        <taxon>Actinomycetes</taxon>
        <taxon>Micrococcales</taxon>
        <taxon>Microbacteriaceae</taxon>
        <taxon>Microbacterium</taxon>
    </lineage>
</organism>
<protein>
    <submittedName>
        <fullName evidence="2">Uncharacterized protein</fullName>
    </submittedName>
</protein>
<sequence length="263" mass="27800">MVTFYCRDEMKSRPPCAGGDAFVYDSEPTPGRRVLWRADYHNAAADPVAPDAVAGSADAAVSPDGALVAYAASMPLDGHAVGLSVSPVSGGAATTITPPNAEKALLPYDDYPSFSGDGRQIVYMRVTSASDQGDPMTGDLFVTSVKGGTAVRISGDIPLPGPARFSPDGDQILFHRAVSGGSNQSLWVVPARGGEPRELFGVPPDANAFNADWSPDGSQLVFEWYQGGWDHNELRVANVDGSEMHTIWRGASRTTAETPDWAD</sequence>
<dbReference type="Pfam" id="PF07676">
    <property type="entry name" value="PD40"/>
    <property type="match status" value="2"/>
</dbReference>
<dbReference type="Gene3D" id="2.120.10.30">
    <property type="entry name" value="TolB, C-terminal domain"/>
    <property type="match status" value="1"/>
</dbReference>
<name>A0ABP5CG63_9MICO</name>
<keyword evidence="3" id="KW-1185">Reference proteome</keyword>
<evidence type="ECO:0000313" key="3">
    <source>
        <dbReference type="Proteomes" id="UP001499933"/>
    </source>
</evidence>
<proteinExistence type="inferred from homology"/>
<dbReference type="InterPro" id="IPR011042">
    <property type="entry name" value="6-blade_b-propeller_TolB-like"/>
</dbReference>
<dbReference type="Proteomes" id="UP001499933">
    <property type="component" value="Unassembled WGS sequence"/>
</dbReference>
<dbReference type="PANTHER" id="PTHR36842:SF1">
    <property type="entry name" value="PROTEIN TOLB"/>
    <property type="match status" value="1"/>
</dbReference>
<gene>
    <name evidence="2" type="ORF">GCM10009776_27800</name>
</gene>
<accession>A0ABP5CG63</accession>
<dbReference type="SUPFAM" id="SSF82171">
    <property type="entry name" value="DPP6 N-terminal domain-like"/>
    <property type="match status" value="1"/>
</dbReference>
<comment type="caution">
    <text evidence="2">The sequence shown here is derived from an EMBL/GenBank/DDBJ whole genome shotgun (WGS) entry which is preliminary data.</text>
</comment>
<comment type="similarity">
    <text evidence="1">Belongs to the TolB family.</text>
</comment>
<dbReference type="InterPro" id="IPR011659">
    <property type="entry name" value="WD40"/>
</dbReference>
<dbReference type="PANTHER" id="PTHR36842">
    <property type="entry name" value="PROTEIN TOLB HOMOLOG"/>
    <property type="match status" value="1"/>
</dbReference>
<evidence type="ECO:0000256" key="1">
    <source>
        <dbReference type="ARBA" id="ARBA00009820"/>
    </source>
</evidence>
<dbReference type="RefSeq" id="WP_344095648.1">
    <property type="nucleotide sequence ID" value="NZ_BAAAOG010000006.1"/>
</dbReference>